<evidence type="ECO:0000256" key="6">
    <source>
        <dbReference type="ARBA" id="ARBA00023180"/>
    </source>
</evidence>
<keyword evidence="5" id="KW-1015">Disulfide bond</keyword>
<dbReference type="Pfam" id="PF02265">
    <property type="entry name" value="S1-P1_nuclease"/>
    <property type="match status" value="1"/>
</dbReference>
<dbReference type="GO" id="GO:0016788">
    <property type="term" value="F:hydrolase activity, acting on ester bonds"/>
    <property type="evidence" value="ECO:0007669"/>
    <property type="project" value="InterPro"/>
</dbReference>
<evidence type="ECO:0000256" key="5">
    <source>
        <dbReference type="ARBA" id="ARBA00023157"/>
    </source>
</evidence>
<feature type="signal peptide" evidence="7">
    <location>
        <begin position="1"/>
        <end position="21"/>
    </location>
</feature>
<evidence type="ECO:0000256" key="3">
    <source>
        <dbReference type="ARBA" id="ARBA00022759"/>
    </source>
</evidence>
<keyword evidence="9" id="KW-1185">Reference proteome</keyword>
<organism evidence="8 9">
    <name type="scientific">Novosphingobium sediminicola</name>
    <dbReference type="NCBI Taxonomy" id="563162"/>
    <lineage>
        <taxon>Bacteria</taxon>
        <taxon>Pseudomonadati</taxon>
        <taxon>Pseudomonadota</taxon>
        <taxon>Alphaproteobacteria</taxon>
        <taxon>Sphingomonadales</taxon>
        <taxon>Sphingomonadaceae</taxon>
        <taxon>Novosphingobium</taxon>
    </lineage>
</organism>
<dbReference type="GO" id="GO:0006308">
    <property type="term" value="P:DNA catabolic process"/>
    <property type="evidence" value="ECO:0007669"/>
    <property type="project" value="InterPro"/>
</dbReference>
<proteinExistence type="predicted"/>
<reference evidence="8 9" key="1">
    <citation type="submission" date="2020-08" db="EMBL/GenBank/DDBJ databases">
        <title>Genomic Encyclopedia of Type Strains, Phase IV (KMG-IV): sequencing the most valuable type-strain genomes for metagenomic binning, comparative biology and taxonomic classification.</title>
        <authorList>
            <person name="Goeker M."/>
        </authorList>
    </citation>
    <scope>NUCLEOTIDE SEQUENCE [LARGE SCALE GENOMIC DNA]</scope>
    <source>
        <strain evidence="8 9">DSM 27057</strain>
    </source>
</reference>
<dbReference type="RefSeq" id="WP_246404704.1">
    <property type="nucleotide sequence ID" value="NZ_JACIDX010000011.1"/>
</dbReference>
<dbReference type="SUPFAM" id="SSF48537">
    <property type="entry name" value="Phospholipase C/P1 nuclease"/>
    <property type="match status" value="1"/>
</dbReference>
<gene>
    <name evidence="8" type="ORF">GGR38_002915</name>
</gene>
<keyword evidence="2" id="KW-0479">Metal-binding</keyword>
<dbReference type="GO" id="GO:0004519">
    <property type="term" value="F:endonuclease activity"/>
    <property type="evidence" value="ECO:0007669"/>
    <property type="project" value="UniProtKB-KW"/>
</dbReference>
<dbReference type="PANTHER" id="PTHR33146">
    <property type="entry name" value="ENDONUCLEASE 4"/>
    <property type="match status" value="1"/>
</dbReference>
<evidence type="ECO:0000256" key="7">
    <source>
        <dbReference type="SAM" id="SignalP"/>
    </source>
</evidence>
<dbReference type="CDD" id="cd11010">
    <property type="entry name" value="S1-P1_nuclease"/>
    <property type="match status" value="1"/>
</dbReference>
<keyword evidence="4" id="KW-0378">Hydrolase</keyword>
<comment type="caution">
    <text evidence="8">The sequence shown here is derived from an EMBL/GenBank/DDBJ whole genome shotgun (WGS) entry which is preliminary data.</text>
</comment>
<dbReference type="EMBL" id="JACIDX010000011">
    <property type="protein sequence ID" value="MBB3955958.1"/>
    <property type="molecule type" value="Genomic_DNA"/>
</dbReference>
<dbReference type="InterPro" id="IPR008947">
    <property type="entry name" value="PLipase_C/P1_nuclease_dom_sf"/>
</dbReference>
<dbReference type="GO" id="GO:0003676">
    <property type="term" value="F:nucleic acid binding"/>
    <property type="evidence" value="ECO:0007669"/>
    <property type="project" value="InterPro"/>
</dbReference>
<keyword evidence="3" id="KW-0255">Endonuclease</keyword>
<evidence type="ECO:0000313" key="9">
    <source>
        <dbReference type="Proteomes" id="UP000548867"/>
    </source>
</evidence>
<evidence type="ECO:0000256" key="1">
    <source>
        <dbReference type="ARBA" id="ARBA00022722"/>
    </source>
</evidence>
<protein>
    <recommendedName>
        <fullName evidence="10">Endonuclease</fullName>
    </recommendedName>
</protein>
<evidence type="ECO:0008006" key="10">
    <source>
        <dbReference type="Google" id="ProtNLM"/>
    </source>
</evidence>
<dbReference type="InterPro" id="IPR003154">
    <property type="entry name" value="S1/P1nuclease"/>
</dbReference>
<dbReference type="Gene3D" id="1.10.575.10">
    <property type="entry name" value="P1 Nuclease"/>
    <property type="match status" value="1"/>
</dbReference>
<evidence type="ECO:0000256" key="2">
    <source>
        <dbReference type="ARBA" id="ARBA00022723"/>
    </source>
</evidence>
<feature type="chain" id="PRO_5031182493" description="Endonuclease" evidence="7">
    <location>
        <begin position="22"/>
        <end position="301"/>
    </location>
</feature>
<keyword evidence="7" id="KW-0732">Signal</keyword>
<dbReference type="Proteomes" id="UP000548867">
    <property type="component" value="Unassembled WGS sequence"/>
</dbReference>
<accession>A0A7W6CK61</accession>
<keyword evidence="1" id="KW-0540">Nuclease</keyword>
<dbReference type="PANTHER" id="PTHR33146:SF26">
    <property type="entry name" value="ENDONUCLEASE 4"/>
    <property type="match status" value="1"/>
</dbReference>
<dbReference type="GO" id="GO:0046872">
    <property type="term" value="F:metal ion binding"/>
    <property type="evidence" value="ECO:0007669"/>
    <property type="project" value="UniProtKB-KW"/>
</dbReference>
<keyword evidence="6" id="KW-0325">Glycoprotein</keyword>
<evidence type="ECO:0000313" key="8">
    <source>
        <dbReference type="EMBL" id="MBB3955958.1"/>
    </source>
</evidence>
<sequence>MKLLAAGVAALGLSVSTPALAWGDLGHRTIANIALANVSPKTKAAIAALLTAQKGLGTAKCPVHSLGDAATWPDCLRSESWRWGHTFPWHYHDGDITAPAFDMKANCSGGQCATFQITRFERILADKSLPVAQRLEALAFLSHIVGDLHQPLHAAEHAHDAGGNGVTVTNLPGEPYIINTTPPTVVNPKPGTLNLHWMWDNFLVIRAQKAGKLPEIRAYDAADRAQIATGGIADWAQESWQIAHDTVYPQAFGHVVSAEEKTSKDVTISDEAIAQDIPIVSQRLLQGGLRLAKVLDETLGS</sequence>
<name>A0A7W6CK61_9SPHN</name>
<dbReference type="AlphaFoldDB" id="A0A7W6CK61"/>
<evidence type="ECO:0000256" key="4">
    <source>
        <dbReference type="ARBA" id="ARBA00022801"/>
    </source>
</evidence>